<proteinExistence type="predicted"/>
<evidence type="ECO:0000313" key="2">
    <source>
        <dbReference type="Proteomes" id="UP001244341"/>
    </source>
</evidence>
<name>A0ABY8UP67_TETOB</name>
<gene>
    <name evidence="1" type="ORF">OEZ85_000127</name>
</gene>
<dbReference type="EMBL" id="CP126223">
    <property type="protein sequence ID" value="WIA23364.1"/>
    <property type="molecule type" value="Genomic_DNA"/>
</dbReference>
<reference evidence="1 2" key="1">
    <citation type="submission" date="2023-05" db="EMBL/GenBank/DDBJ databases">
        <title>A 100% complete, gapless, phased diploid assembly of the Scenedesmus obliquus UTEX 3031 genome.</title>
        <authorList>
            <person name="Biondi T.C."/>
            <person name="Hanschen E.R."/>
            <person name="Kwon T."/>
            <person name="Eng W."/>
            <person name="Kruse C.P.S."/>
            <person name="Koehler S.I."/>
            <person name="Kunde Y."/>
            <person name="Gleasner C.D."/>
            <person name="You Mak K.T."/>
            <person name="Polle J."/>
            <person name="Hovde B.T."/>
            <person name="Starkenburg S.R."/>
        </authorList>
    </citation>
    <scope>NUCLEOTIDE SEQUENCE [LARGE SCALE GENOMIC DNA]</scope>
    <source>
        <strain evidence="1 2">DOE0152z</strain>
    </source>
</reference>
<evidence type="ECO:0000313" key="1">
    <source>
        <dbReference type="EMBL" id="WIA23364.1"/>
    </source>
</evidence>
<accession>A0ABY8UP67</accession>
<protein>
    <submittedName>
        <fullName evidence="1">Uncharacterized protein</fullName>
    </submittedName>
</protein>
<dbReference type="Proteomes" id="UP001244341">
    <property type="component" value="Chromosome 16b"/>
</dbReference>
<organism evidence="1 2">
    <name type="scientific">Tetradesmus obliquus</name>
    <name type="common">Green alga</name>
    <name type="synonym">Acutodesmus obliquus</name>
    <dbReference type="NCBI Taxonomy" id="3088"/>
    <lineage>
        <taxon>Eukaryota</taxon>
        <taxon>Viridiplantae</taxon>
        <taxon>Chlorophyta</taxon>
        <taxon>core chlorophytes</taxon>
        <taxon>Chlorophyceae</taxon>
        <taxon>CS clade</taxon>
        <taxon>Sphaeropleales</taxon>
        <taxon>Scenedesmaceae</taxon>
        <taxon>Tetradesmus</taxon>
    </lineage>
</organism>
<keyword evidence="2" id="KW-1185">Reference proteome</keyword>
<sequence length="269" mass="28987">MLRELSSSVCEVEKQKVWGGKLQNIGPSEAAADAAANSSSASDTADHASIGTAGLWIHGSQKDIRCLANQLSVTLETSHDDFLIHARGRWSRQSAEPLLTTQGGRYPAPAFNLTDTDGDTEDLLDRLWGFLLGREATNPLTGATPIPHPATSCASFHSMGHYINSTLGPSAFEAYAFLIADLPEPGNFQLAIDVCAWIESEVFERTEMTKVDVQFIPRGGWHGLVERAPEYISSGCNGLKVFPNEVVLPRNVSMPGLNPATGKVLPDVE</sequence>